<keyword evidence="1" id="KW-0175">Coiled coil</keyword>
<organism evidence="3">
    <name type="scientific">Amorphochlora amoebiformis</name>
    <dbReference type="NCBI Taxonomy" id="1561963"/>
    <lineage>
        <taxon>Eukaryota</taxon>
        <taxon>Sar</taxon>
        <taxon>Rhizaria</taxon>
        <taxon>Cercozoa</taxon>
        <taxon>Chlorarachniophyceae</taxon>
        <taxon>Amorphochlora</taxon>
    </lineage>
</organism>
<dbReference type="AlphaFoldDB" id="A0A7S0GQ69"/>
<evidence type="ECO:0000256" key="2">
    <source>
        <dbReference type="SAM" id="MobiDB-lite"/>
    </source>
</evidence>
<feature type="compositionally biased region" description="Basic and acidic residues" evidence="2">
    <location>
        <begin position="124"/>
        <end position="179"/>
    </location>
</feature>
<feature type="region of interest" description="Disordered" evidence="2">
    <location>
        <begin position="109"/>
        <end position="193"/>
    </location>
</feature>
<dbReference type="EMBL" id="HBEM01003919">
    <property type="protein sequence ID" value="CAD8433739.1"/>
    <property type="molecule type" value="Transcribed_RNA"/>
</dbReference>
<protein>
    <submittedName>
        <fullName evidence="3">Uncharacterized protein</fullName>
    </submittedName>
</protein>
<feature type="compositionally biased region" description="Acidic residues" evidence="2">
    <location>
        <begin position="180"/>
        <end position="193"/>
    </location>
</feature>
<name>A0A7S0GQ69_9EUKA</name>
<reference evidence="3" key="1">
    <citation type="submission" date="2021-01" db="EMBL/GenBank/DDBJ databases">
        <authorList>
            <person name="Corre E."/>
            <person name="Pelletier E."/>
            <person name="Niang G."/>
            <person name="Scheremetjew M."/>
            <person name="Finn R."/>
            <person name="Kale V."/>
            <person name="Holt S."/>
            <person name="Cochrane G."/>
            <person name="Meng A."/>
            <person name="Brown T."/>
            <person name="Cohen L."/>
        </authorList>
    </citation>
    <scope>NUCLEOTIDE SEQUENCE</scope>
    <source>
        <strain evidence="3">CCMP2058</strain>
    </source>
</reference>
<gene>
    <name evidence="3" type="ORF">LAMO00422_LOCUS2739</name>
</gene>
<proteinExistence type="predicted"/>
<feature type="coiled-coil region" evidence="1">
    <location>
        <begin position="5"/>
        <end position="46"/>
    </location>
</feature>
<accession>A0A7S0GQ69</accession>
<evidence type="ECO:0000313" key="3">
    <source>
        <dbReference type="EMBL" id="CAD8433739.1"/>
    </source>
</evidence>
<sequence>MTEGVEALRKELEVLKNVLEGKTKEIQNWEAKLETKRAESKKIKLKQTAILRTLPGGEDEKKIIAAKDTQIKMLKQKLMAFQTKIKALKSKKIAMAKAKAAALAKAKAAKAAQEAKSNLSSDTAEGRKEETKEEISEKEEIAEKKEEVSEKKEEIVEKKEEIAEKEEMKQEKRETKADETVTDADGVEEIEIS</sequence>
<evidence type="ECO:0000256" key="1">
    <source>
        <dbReference type="SAM" id="Coils"/>
    </source>
</evidence>